<dbReference type="EMBL" id="BAABBX010000016">
    <property type="protein sequence ID" value="GAA4193655.1"/>
    <property type="molecule type" value="Genomic_DNA"/>
</dbReference>
<dbReference type="InterPro" id="IPR050221">
    <property type="entry name" value="26S_Proteasome_ATPase"/>
</dbReference>
<keyword evidence="3" id="KW-0067">ATP-binding</keyword>
<evidence type="ECO:0000313" key="6">
    <source>
        <dbReference type="Proteomes" id="UP001500213"/>
    </source>
</evidence>
<dbReference type="Proteomes" id="UP001500213">
    <property type="component" value="Unassembled WGS sequence"/>
</dbReference>
<comment type="caution">
    <text evidence="5">The sequence shown here is derived from an EMBL/GenBank/DDBJ whole genome shotgun (WGS) entry which is preliminary data.</text>
</comment>
<gene>
    <name evidence="5" type="ORF">GCM10022288_27780</name>
</gene>
<keyword evidence="2" id="KW-0547">Nucleotide-binding</keyword>
<evidence type="ECO:0000256" key="1">
    <source>
        <dbReference type="ARBA" id="ARBA00006914"/>
    </source>
</evidence>
<evidence type="ECO:0000259" key="4">
    <source>
        <dbReference type="SMART" id="SM00382"/>
    </source>
</evidence>
<proteinExistence type="inferred from homology"/>
<comment type="similarity">
    <text evidence="1">Belongs to the AAA ATPase family.</text>
</comment>
<evidence type="ECO:0000313" key="5">
    <source>
        <dbReference type="EMBL" id="GAA4193655.1"/>
    </source>
</evidence>
<reference evidence="6" key="1">
    <citation type="journal article" date="2019" name="Int. J. Syst. Evol. Microbiol.">
        <title>The Global Catalogue of Microorganisms (GCM) 10K type strain sequencing project: providing services to taxonomists for standard genome sequencing and annotation.</title>
        <authorList>
            <consortium name="The Broad Institute Genomics Platform"/>
            <consortium name="The Broad Institute Genome Sequencing Center for Infectious Disease"/>
            <person name="Wu L."/>
            <person name="Ma J."/>
        </authorList>
    </citation>
    <scope>NUCLEOTIDE SEQUENCE [LARGE SCALE GENOMIC DNA]</scope>
    <source>
        <strain evidence="6">JCM 17593</strain>
    </source>
</reference>
<protein>
    <submittedName>
        <fullName evidence="5">AAA family ATPase</fullName>
    </submittedName>
</protein>
<dbReference type="SMART" id="SM00382">
    <property type="entry name" value="AAA"/>
    <property type="match status" value="1"/>
</dbReference>
<name>A0ABP8AYI1_9MICO</name>
<dbReference type="InterPro" id="IPR003593">
    <property type="entry name" value="AAA+_ATPase"/>
</dbReference>
<dbReference type="Gene3D" id="3.40.50.300">
    <property type="entry name" value="P-loop containing nucleotide triphosphate hydrolases"/>
    <property type="match status" value="1"/>
</dbReference>
<dbReference type="Pfam" id="PF00004">
    <property type="entry name" value="AAA"/>
    <property type="match status" value="1"/>
</dbReference>
<dbReference type="CDD" id="cd19481">
    <property type="entry name" value="RecA-like_protease"/>
    <property type="match status" value="1"/>
</dbReference>
<dbReference type="PANTHER" id="PTHR23073">
    <property type="entry name" value="26S PROTEASOME REGULATORY SUBUNIT"/>
    <property type="match status" value="1"/>
</dbReference>
<evidence type="ECO:0000256" key="2">
    <source>
        <dbReference type="ARBA" id="ARBA00022741"/>
    </source>
</evidence>
<feature type="domain" description="AAA+ ATPase" evidence="4">
    <location>
        <begin position="246"/>
        <end position="371"/>
    </location>
</feature>
<organism evidence="5 6">
    <name type="scientific">Gryllotalpicola kribbensis</name>
    <dbReference type="NCBI Taxonomy" id="993084"/>
    <lineage>
        <taxon>Bacteria</taxon>
        <taxon>Bacillati</taxon>
        <taxon>Actinomycetota</taxon>
        <taxon>Actinomycetes</taxon>
        <taxon>Micrococcales</taxon>
        <taxon>Microbacteriaceae</taxon>
        <taxon>Gryllotalpicola</taxon>
    </lineage>
</organism>
<evidence type="ECO:0000256" key="3">
    <source>
        <dbReference type="ARBA" id="ARBA00022840"/>
    </source>
</evidence>
<keyword evidence="6" id="KW-1185">Reference proteome</keyword>
<dbReference type="SUPFAM" id="SSF52540">
    <property type="entry name" value="P-loop containing nucleoside triphosphate hydrolases"/>
    <property type="match status" value="1"/>
</dbReference>
<dbReference type="InterPro" id="IPR027417">
    <property type="entry name" value="P-loop_NTPase"/>
</dbReference>
<accession>A0ABP8AYI1</accession>
<sequence length="495" mass="52927">MSLSEFDRDVLRAFQAFMERAVGQVDEAGSRTPFGDRLAAHLGTAPERLPVVAEAIAEHRLVDADVALRELSGGDPDRLIGVSGGSMRMHSGLPELVAHTHARFDVGPVDFVAAASGPSATTQVVSFGAWLLEFDGTPVVVLQRAAAHEFGRQAATLEVLAPSPEVAAALLDRVRTLMVELSVLRGKVLSFHATEYGNAAGATFLERPRVAADDVVLPPGVMEMIDGHVVGIAAYREQLRAAGQHLKRGVLLYGPPGTGKTLTVRRILSATEGVTAVVLTGESIQFIGAATEIARTFQPSLVVLEDIDLVAMQRHMTPQPLLFEVLDALDGLDGDADVAFIMTTNRVSVLEKALAQRPGRVDLAVEIPLPDVAARKELFRRYAQRLDLPDEALDDAAARAEGVTGSFAKELMRRTALAAARESVPATADHLKRALDDLLSASAELTRAMLGTPRAPEQSVDDEPDDMGQRFVAFGPGARAFMTTASFELAPDEEE</sequence>
<dbReference type="RefSeq" id="WP_344777906.1">
    <property type="nucleotide sequence ID" value="NZ_BAABBX010000016.1"/>
</dbReference>
<dbReference type="Gene3D" id="1.10.8.60">
    <property type="match status" value="1"/>
</dbReference>
<dbReference type="InterPro" id="IPR003959">
    <property type="entry name" value="ATPase_AAA_core"/>
</dbReference>